<dbReference type="PRINTS" id="PR00455">
    <property type="entry name" value="HTHTETR"/>
</dbReference>
<dbReference type="PROSITE" id="PS50977">
    <property type="entry name" value="HTH_TETR_2"/>
    <property type="match status" value="1"/>
</dbReference>
<evidence type="ECO:0000256" key="4">
    <source>
        <dbReference type="PROSITE-ProRule" id="PRU00335"/>
    </source>
</evidence>
<dbReference type="Pfam" id="PF00440">
    <property type="entry name" value="TetR_N"/>
    <property type="match status" value="1"/>
</dbReference>
<feature type="DNA-binding region" description="H-T-H motif" evidence="4">
    <location>
        <begin position="31"/>
        <end position="50"/>
    </location>
</feature>
<dbReference type="Proteomes" id="UP000636938">
    <property type="component" value="Unassembled WGS sequence"/>
</dbReference>
<feature type="domain" description="HTH tetR-type" evidence="5">
    <location>
        <begin position="8"/>
        <end position="68"/>
    </location>
</feature>
<organism evidence="6 7">
    <name type="scientific">Stenotrophomonas lacuserhaii</name>
    <dbReference type="NCBI Taxonomy" id="2760084"/>
    <lineage>
        <taxon>Bacteria</taxon>
        <taxon>Pseudomonadati</taxon>
        <taxon>Pseudomonadota</taxon>
        <taxon>Gammaproteobacteria</taxon>
        <taxon>Lysobacterales</taxon>
        <taxon>Lysobacteraceae</taxon>
        <taxon>Stenotrophomonas</taxon>
    </lineage>
</organism>
<dbReference type="GO" id="GO:0003677">
    <property type="term" value="F:DNA binding"/>
    <property type="evidence" value="ECO:0007669"/>
    <property type="project" value="UniProtKB-UniRule"/>
</dbReference>
<dbReference type="SUPFAM" id="SSF46689">
    <property type="entry name" value="Homeodomain-like"/>
    <property type="match status" value="1"/>
</dbReference>
<evidence type="ECO:0000259" key="5">
    <source>
        <dbReference type="PROSITE" id="PS50977"/>
    </source>
</evidence>
<dbReference type="Gene3D" id="1.10.357.10">
    <property type="entry name" value="Tetracycline Repressor, domain 2"/>
    <property type="match status" value="1"/>
</dbReference>
<dbReference type="AlphaFoldDB" id="A0A8X8FVG2"/>
<evidence type="ECO:0000256" key="3">
    <source>
        <dbReference type="ARBA" id="ARBA00023163"/>
    </source>
</evidence>
<dbReference type="InterPro" id="IPR009057">
    <property type="entry name" value="Homeodomain-like_sf"/>
</dbReference>
<dbReference type="InterPro" id="IPR001647">
    <property type="entry name" value="HTH_TetR"/>
</dbReference>
<comment type="caution">
    <text evidence="6">The sequence shown here is derived from an EMBL/GenBank/DDBJ whole genome shotgun (WGS) entry which is preliminary data.</text>
</comment>
<proteinExistence type="predicted"/>
<reference evidence="6 7" key="1">
    <citation type="submission" date="2020-08" db="EMBL/GenBank/DDBJ databases">
        <title>A Genomic Blueprint of the Chicken Gut Microbiome.</title>
        <authorList>
            <person name="Gilroy R."/>
            <person name="Ravi A."/>
            <person name="Getino M."/>
            <person name="Pursley I."/>
            <person name="Horton D.L."/>
            <person name="Alikhan N.-F."/>
            <person name="Baker D."/>
            <person name="Gharbi K."/>
            <person name="Hall N."/>
            <person name="Watson M."/>
            <person name="Adriaenssens E.M."/>
            <person name="Foster-Nyarko E."/>
            <person name="Jarju S."/>
            <person name="Secka A."/>
            <person name="Antonio M."/>
            <person name="Oren A."/>
            <person name="Chaudhuri R."/>
            <person name="La Ragione R.M."/>
            <person name="Hildebrand F."/>
            <person name="Pallen M.J."/>
        </authorList>
    </citation>
    <scope>NUCLEOTIDE SEQUENCE [LARGE SCALE GENOMIC DNA]</scope>
    <source>
        <strain evidence="6 7">Sa5BUN4</strain>
    </source>
</reference>
<protein>
    <submittedName>
        <fullName evidence="6">TetR/AcrR family transcriptional regulator</fullName>
    </submittedName>
</protein>
<evidence type="ECO:0000313" key="6">
    <source>
        <dbReference type="EMBL" id="MBD7953622.1"/>
    </source>
</evidence>
<dbReference type="RefSeq" id="WP_191769575.1">
    <property type="nucleotide sequence ID" value="NZ_JACSQS010000003.1"/>
</dbReference>
<evidence type="ECO:0000313" key="7">
    <source>
        <dbReference type="Proteomes" id="UP000636938"/>
    </source>
</evidence>
<dbReference type="InterPro" id="IPR011075">
    <property type="entry name" value="TetR_C"/>
</dbReference>
<dbReference type="PANTHER" id="PTHR47506:SF6">
    <property type="entry name" value="HTH-TYPE TRANSCRIPTIONAL REPRESSOR NEMR"/>
    <property type="match status" value="1"/>
</dbReference>
<sequence>MNTVPATANVREKILATGQRIMGGKGFSAVGLNEVLAAAGVPKGSFYHYFGSKDAFGEALLEGYFEAYVADMERIFRQPGKIKAAQIEDYFAAWQDNQSFEDCQGKCLAVKLGAEVADLSDSMRSALDRGTAAIIAGMAAAIEAGQAEGSLPVQDDAKALAHSLYQLWLGASIMVKIVRTPQPFDNALRTTRHLLGLPANTAAP</sequence>
<name>A0A8X8FVG2_9GAMM</name>
<gene>
    <name evidence="6" type="ORF">H9654_05310</name>
</gene>
<evidence type="ECO:0000256" key="2">
    <source>
        <dbReference type="ARBA" id="ARBA00023125"/>
    </source>
</evidence>
<keyword evidence="7" id="KW-1185">Reference proteome</keyword>
<keyword evidence="2 4" id="KW-0238">DNA-binding</keyword>
<keyword evidence="1" id="KW-0805">Transcription regulation</keyword>
<dbReference type="InterPro" id="IPR036271">
    <property type="entry name" value="Tet_transcr_reg_TetR-rel_C_sf"/>
</dbReference>
<dbReference type="SUPFAM" id="SSF48498">
    <property type="entry name" value="Tetracyclin repressor-like, C-terminal domain"/>
    <property type="match status" value="1"/>
</dbReference>
<dbReference type="EMBL" id="JACSQS010000003">
    <property type="protein sequence ID" value="MBD7953622.1"/>
    <property type="molecule type" value="Genomic_DNA"/>
</dbReference>
<accession>A0A8X8FVG2</accession>
<dbReference type="Pfam" id="PF16925">
    <property type="entry name" value="TetR_C_13"/>
    <property type="match status" value="1"/>
</dbReference>
<dbReference type="PANTHER" id="PTHR47506">
    <property type="entry name" value="TRANSCRIPTIONAL REGULATORY PROTEIN"/>
    <property type="match status" value="1"/>
</dbReference>
<keyword evidence="3" id="KW-0804">Transcription</keyword>
<evidence type="ECO:0000256" key="1">
    <source>
        <dbReference type="ARBA" id="ARBA00023015"/>
    </source>
</evidence>